<comment type="caution">
    <text evidence="1">The sequence shown here is derived from an EMBL/GenBank/DDBJ whole genome shotgun (WGS) entry which is preliminary data.</text>
</comment>
<reference evidence="1 2" key="1">
    <citation type="submission" date="2014-09" db="EMBL/GenBank/DDBJ databases">
        <title>Genome sequence of Sinomonas sp. MUSC 117.</title>
        <authorList>
            <person name="Lee L.-H."/>
        </authorList>
    </citation>
    <scope>NUCLEOTIDE SEQUENCE [LARGE SCALE GENOMIC DNA]</scope>
    <source>
        <strain evidence="1 2">MUSC 117</strain>
    </source>
</reference>
<evidence type="ECO:0000313" key="2">
    <source>
        <dbReference type="Proteomes" id="UP000030982"/>
    </source>
</evidence>
<keyword evidence="2" id="KW-1185">Reference proteome</keyword>
<name>A0A0B2AFR1_9MICC</name>
<dbReference type="EMBL" id="JTDL01000124">
    <property type="protein sequence ID" value="KHL02379.1"/>
    <property type="molecule type" value="Genomic_DNA"/>
</dbReference>
<dbReference type="Proteomes" id="UP000030982">
    <property type="component" value="Unassembled WGS sequence"/>
</dbReference>
<evidence type="ECO:0000313" key="1">
    <source>
        <dbReference type="EMBL" id="KHL02379.1"/>
    </source>
</evidence>
<protein>
    <submittedName>
        <fullName evidence="1">Uncharacterized protein</fullName>
    </submittedName>
</protein>
<gene>
    <name evidence="1" type="ORF">LK10_12905</name>
</gene>
<accession>A0A0B2AFR1</accession>
<proteinExistence type="predicted"/>
<dbReference type="AlphaFoldDB" id="A0A0B2AFR1"/>
<sequence length="179" mass="20528">MTSLANAIDLRLLQWGTWIEDPVDPDSLRPKWAKRSTRGKRVELKKLLPPIWAPGLKLIDGVRRAFLYRNSIAHASVHFHFESPNPNPIWIWRAVNKDGSPRSDSIEFEAFAKWELRLSALEQCLTWLVYPGMPMIRDGYLVLEQLDLATQLLEVGRSPALGIDHPPDEWRTAVAWLLA</sequence>
<organism evidence="1 2">
    <name type="scientific">Sinomonas humi</name>
    <dbReference type="NCBI Taxonomy" id="1338436"/>
    <lineage>
        <taxon>Bacteria</taxon>
        <taxon>Bacillati</taxon>
        <taxon>Actinomycetota</taxon>
        <taxon>Actinomycetes</taxon>
        <taxon>Micrococcales</taxon>
        <taxon>Micrococcaceae</taxon>
        <taxon>Sinomonas</taxon>
    </lineage>
</organism>